<evidence type="ECO:0000256" key="1">
    <source>
        <dbReference type="ARBA" id="ARBA00023239"/>
    </source>
</evidence>
<evidence type="ECO:0000313" key="2">
    <source>
        <dbReference type="EMBL" id="SVA80400.1"/>
    </source>
</evidence>
<proteinExistence type="predicted"/>
<dbReference type="EMBL" id="UINC01019034">
    <property type="protein sequence ID" value="SVA80400.1"/>
    <property type="molecule type" value="Genomic_DNA"/>
</dbReference>
<dbReference type="Pfam" id="PF00378">
    <property type="entry name" value="ECH_1"/>
    <property type="match status" value="1"/>
</dbReference>
<name>A0A381YTX4_9ZZZZ</name>
<protein>
    <recommendedName>
        <fullName evidence="3">Enoyl-CoA hydratase</fullName>
    </recommendedName>
</protein>
<dbReference type="PANTHER" id="PTHR11941">
    <property type="entry name" value="ENOYL-COA HYDRATASE-RELATED"/>
    <property type="match status" value="1"/>
</dbReference>
<dbReference type="AlphaFoldDB" id="A0A381YTX4"/>
<dbReference type="CDD" id="cd06558">
    <property type="entry name" value="crotonase-like"/>
    <property type="match status" value="1"/>
</dbReference>
<dbReference type="InterPro" id="IPR001753">
    <property type="entry name" value="Enoyl-CoA_hydra/iso"/>
</dbReference>
<dbReference type="GO" id="GO:0006635">
    <property type="term" value="P:fatty acid beta-oxidation"/>
    <property type="evidence" value="ECO:0007669"/>
    <property type="project" value="TreeGrafter"/>
</dbReference>
<dbReference type="Gene3D" id="3.90.226.10">
    <property type="entry name" value="2-enoyl-CoA Hydratase, Chain A, domain 1"/>
    <property type="match status" value="1"/>
</dbReference>
<sequence length="269" mass="28742">MPEAIQTDLSEKGVFLISLNRPEVLNAMNKDLIMGLLETMNKINDDPKVRAVVITGKGRGFCAGADLANGGWPNDKNNSPGQAAAVNMEIGFNPLVKAITGGNKPVITAINGIAAGGGVGLALSGDLVVAAESAKFKLVFGPQLGIISDVGSSWFVPQLIGRARANGMGLLGEDIDAKLAKEWGLIWDYFPDDDLLDSALNLAKKIADGPIAGLKAVVKAHDHALSTTLDKQLDYERDTQEVFLDREEFKEGVKAFIEKRKPDFKSIKT</sequence>
<organism evidence="2">
    <name type="scientific">marine metagenome</name>
    <dbReference type="NCBI Taxonomy" id="408172"/>
    <lineage>
        <taxon>unclassified sequences</taxon>
        <taxon>metagenomes</taxon>
        <taxon>ecological metagenomes</taxon>
    </lineage>
</organism>
<accession>A0A381YTX4</accession>
<reference evidence="2" key="1">
    <citation type="submission" date="2018-05" db="EMBL/GenBank/DDBJ databases">
        <authorList>
            <person name="Lanie J.A."/>
            <person name="Ng W.-L."/>
            <person name="Kazmierczak K.M."/>
            <person name="Andrzejewski T.M."/>
            <person name="Davidsen T.M."/>
            <person name="Wayne K.J."/>
            <person name="Tettelin H."/>
            <person name="Glass J.I."/>
            <person name="Rusch D."/>
            <person name="Podicherti R."/>
            <person name="Tsui H.-C.T."/>
            <person name="Winkler M.E."/>
        </authorList>
    </citation>
    <scope>NUCLEOTIDE SEQUENCE</scope>
</reference>
<dbReference type="SUPFAM" id="SSF52096">
    <property type="entry name" value="ClpP/crotonase"/>
    <property type="match status" value="1"/>
</dbReference>
<dbReference type="GO" id="GO:0016829">
    <property type="term" value="F:lyase activity"/>
    <property type="evidence" value="ECO:0007669"/>
    <property type="project" value="UniProtKB-KW"/>
</dbReference>
<dbReference type="PANTHER" id="PTHR11941:SF133">
    <property type="entry name" value="1,2-EPOXYPHENYLACETYL-COA ISOMERASE"/>
    <property type="match status" value="1"/>
</dbReference>
<dbReference type="InterPro" id="IPR014748">
    <property type="entry name" value="Enoyl-CoA_hydra_C"/>
</dbReference>
<gene>
    <name evidence="2" type="ORF">METZ01_LOCUS133254</name>
</gene>
<dbReference type="InterPro" id="IPR029045">
    <property type="entry name" value="ClpP/crotonase-like_dom_sf"/>
</dbReference>
<dbReference type="Gene3D" id="1.10.12.10">
    <property type="entry name" value="Lyase 2-enoyl-coa Hydratase, Chain A, domain 2"/>
    <property type="match status" value="1"/>
</dbReference>
<evidence type="ECO:0008006" key="3">
    <source>
        <dbReference type="Google" id="ProtNLM"/>
    </source>
</evidence>
<keyword evidence="1" id="KW-0456">Lyase</keyword>